<dbReference type="EMBL" id="CACRTU010000048">
    <property type="protein sequence ID" value="VYU73919.1"/>
    <property type="molecule type" value="Genomic_DNA"/>
</dbReference>
<gene>
    <name evidence="1" type="ORF">CBLFYP62_03683</name>
</gene>
<name>A0A6N3HDK9_CLOBU</name>
<dbReference type="AlphaFoldDB" id="A0A6N3HDK9"/>
<sequence length="332" mass="38128">MTLNRGGKMGLSVKRTSIISLESRMELDKKGVGVDLGGKKLKDLLENANKNNNKNNKTKCKDEELKSENISLEEIKSMHQYCLDELNWQGINSIKPPFDINSDGPNKIDALEKYESFQPGFLFRIFKFLEEKKKRELLKDIEIAEMKDKALFGDYEKISQLSLRVLNGDLDCYFQVIDEIRPFDRLLKLGSEVEIGTNDSESMEVEFKVNSEKVIPKSRFNKEISGNDEEVEITYYEMIEEYVCSSILFVAKNIMNIIPVNKVVVHAVDNVVDIDKGAKNDITILSIVFDRETLNKLNIKTVNPIDALDYFICNMRHQKASGFKNVDRIVQY</sequence>
<evidence type="ECO:0000313" key="1">
    <source>
        <dbReference type="EMBL" id="VYU73919.1"/>
    </source>
</evidence>
<reference evidence="1" key="1">
    <citation type="submission" date="2019-11" db="EMBL/GenBank/DDBJ databases">
        <authorList>
            <person name="Feng L."/>
        </authorList>
    </citation>
    <scope>NUCLEOTIDE SEQUENCE</scope>
    <source>
        <strain evidence="1">CButyricumLFYP62</strain>
    </source>
</reference>
<protein>
    <submittedName>
        <fullName evidence="1">Uncharacterized protein</fullName>
    </submittedName>
</protein>
<dbReference type="RefSeq" id="WP_002580364.1">
    <property type="nucleotide sequence ID" value="NZ_BKBB01000012.1"/>
</dbReference>
<proteinExistence type="predicted"/>
<organism evidence="1">
    <name type="scientific">Clostridium butyricum</name>
    <dbReference type="NCBI Taxonomy" id="1492"/>
    <lineage>
        <taxon>Bacteria</taxon>
        <taxon>Bacillati</taxon>
        <taxon>Bacillota</taxon>
        <taxon>Clostridia</taxon>
        <taxon>Eubacteriales</taxon>
        <taxon>Clostridiaceae</taxon>
        <taxon>Clostridium</taxon>
    </lineage>
</organism>
<accession>A0A6N3HDK9</accession>